<dbReference type="AlphaFoldDB" id="A0A834M9J9"/>
<feature type="compositionally biased region" description="Polar residues" evidence="1">
    <location>
        <begin position="257"/>
        <end position="267"/>
    </location>
</feature>
<feature type="compositionally biased region" description="Basic and acidic residues" evidence="1">
    <location>
        <begin position="289"/>
        <end position="321"/>
    </location>
</feature>
<evidence type="ECO:0000313" key="2">
    <source>
        <dbReference type="EMBL" id="KAF7275773.1"/>
    </source>
</evidence>
<protein>
    <submittedName>
        <fullName evidence="2">Uncharacterized protein</fullName>
    </submittedName>
</protein>
<dbReference type="OrthoDB" id="6780626at2759"/>
<dbReference type="Proteomes" id="UP000625711">
    <property type="component" value="Unassembled WGS sequence"/>
</dbReference>
<organism evidence="2 3">
    <name type="scientific">Rhynchophorus ferrugineus</name>
    <name type="common">Red palm weevil</name>
    <name type="synonym">Curculio ferrugineus</name>
    <dbReference type="NCBI Taxonomy" id="354439"/>
    <lineage>
        <taxon>Eukaryota</taxon>
        <taxon>Metazoa</taxon>
        <taxon>Ecdysozoa</taxon>
        <taxon>Arthropoda</taxon>
        <taxon>Hexapoda</taxon>
        <taxon>Insecta</taxon>
        <taxon>Pterygota</taxon>
        <taxon>Neoptera</taxon>
        <taxon>Endopterygota</taxon>
        <taxon>Coleoptera</taxon>
        <taxon>Polyphaga</taxon>
        <taxon>Cucujiformia</taxon>
        <taxon>Curculionidae</taxon>
        <taxon>Dryophthorinae</taxon>
        <taxon>Rhynchophorus</taxon>
    </lineage>
</organism>
<proteinExistence type="predicted"/>
<sequence>MFCSCNENFCNNAPQEQCKCCCVKSNNVKGKFGVAYLVDTPNRKCDPCGWEVEFNDTPSQVDYNCTRMMKWVTCPPLGGCPNNSTKICCCSETAGEFLSSQDTICTCKPKIKYEKAHCCCAKPEETACSCGNKKQHCHKPNKPKCNCCKASEGQKKYFESIKKCKGCCCCKSPPKETGCCMKKDKTHCCVCKHKSQSPQRCCGGSDSDSFESSCDNLKNGKRGCCCECGSPSDRKAKKKNGVKNQPSKSKDSKKANETQTSKNLDSSNRQEEKPKFIDRTPYTITDNPITKKEPDKNRAETPRPEDISPTFKEIKSMLEKS</sequence>
<keyword evidence="3" id="KW-1185">Reference proteome</keyword>
<dbReference type="EMBL" id="JAACXV010009166">
    <property type="protein sequence ID" value="KAF7275773.1"/>
    <property type="molecule type" value="Genomic_DNA"/>
</dbReference>
<feature type="region of interest" description="Disordered" evidence="1">
    <location>
        <begin position="232"/>
        <end position="321"/>
    </location>
</feature>
<reference evidence="2" key="1">
    <citation type="submission" date="2020-08" db="EMBL/GenBank/DDBJ databases">
        <title>Genome sequencing and assembly of the red palm weevil Rhynchophorus ferrugineus.</title>
        <authorList>
            <person name="Dias G.B."/>
            <person name="Bergman C.M."/>
            <person name="Manee M."/>
        </authorList>
    </citation>
    <scope>NUCLEOTIDE SEQUENCE</scope>
    <source>
        <strain evidence="2">AA-2017</strain>
        <tissue evidence="2">Whole larva</tissue>
    </source>
</reference>
<feature type="compositionally biased region" description="Basic and acidic residues" evidence="1">
    <location>
        <begin position="268"/>
        <end position="278"/>
    </location>
</feature>
<comment type="caution">
    <text evidence="2">The sequence shown here is derived from an EMBL/GenBank/DDBJ whole genome shotgun (WGS) entry which is preliminary data.</text>
</comment>
<gene>
    <name evidence="2" type="ORF">GWI33_011285</name>
</gene>
<name>A0A834M9J9_RHYFE</name>
<evidence type="ECO:0000313" key="3">
    <source>
        <dbReference type="Proteomes" id="UP000625711"/>
    </source>
</evidence>
<evidence type="ECO:0000256" key="1">
    <source>
        <dbReference type="SAM" id="MobiDB-lite"/>
    </source>
</evidence>
<feature type="non-terminal residue" evidence="2">
    <location>
        <position position="321"/>
    </location>
</feature>
<accession>A0A834M9J9</accession>